<feature type="domain" description="HTH marR-type" evidence="4">
    <location>
        <begin position="4"/>
        <end position="136"/>
    </location>
</feature>
<protein>
    <submittedName>
        <fullName evidence="5">MarR family transcriptional regulator</fullName>
    </submittedName>
</protein>
<evidence type="ECO:0000256" key="3">
    <source>
        <dbReference type="ARBA" id="ARBA00023163"/>
    </source>
</evidence>
<dbReference type="Pfam" id="PF01047">
    <property type="entry name" value="MarR"/>
    <property type="match status" value="1"/>
</dbReference>
<organism evidence="5 6">
    <name type="scientific">Rhodovastum atsumiense</name>
    <dbReference type="NCBI Taxonomy" id="504468"/>
    <lineage>
        <taxon>Bacteria</taxon>
        <taxon>Pseudomonadati</taxon>
        <taxon>Pseudomonadota</taxon>
        <taxon>Alphaproteobacteria</taxon>
        <taxon>Acetobacterales</taxon>
        <taxon>Acetobacteraceae</taxon>
        <taxon>Rhodovastum</taxon>
    </lineage>
</organism>
<dbReference type="EMBL" id="VWPK01000005">
    <property type="protein sequence ID" value="KAA5613684.1"/>
    <property type="molecule type" value="Genomic_DNA"/>
</dbReference>
<dbReference type="GO" id="GO:0006950">
    <property type="term" value="P:response to stress"/>
    <property type="evidence" value="ECO:0007669"/>
    <property type="project" value="TreeGrafter"/>
</dbReference>
<comment type="caution">
    <text evidence="5">The sequence shown here is derived from an EMBL/GenBank/DDBJ whole genome shotgun (WGS) entry which is preliminary data.</text>
</comment>
<keyword evidence="3" id="KW-0804">Transcription</keyword>
<dbReference type="GO" id="GO:0003677">
    <property type="term" value="F:DNA binding"/>
    <property type="evidence" value="ECO:0007669"/>
    <property type="project" value="UniProtKB-KW"/>
</dbReference>
<evidence type="ECO:0000313" key="6">
    <source>
        <dbReference type="Proteomes" id="UP000325255"/>
    </source>
</evidence>
<keyword evidence="1" id="KW-0805">Transcription regulation</keyword>
<proteinExistence type="predicted"/>
<keyword evidence="6" id="KW-1185">Reference proteome</keyword>
<keyword evidence="2" id="KW-0238">DNA-binding</keyword>
<dbReference type="InterPro" id="IPR036388">
    <property type="entry name" value="WH-like_DNA-bd_sf"/>
</dbReference>
<dbReference type="Proteomes" id="UP000325255">
    <property type="component" value="Unassembled WGS sequence"/>
</dbReference>
<accession>A0A5M6IZB5</accession>
<dbReference type="OrthoDB" id="5974674at2"/>
<dbReference type="PRINTS" id="PR00598">
    <property type="entry name" value="HTHMARR"/>
</dbReference>
<dbReference type="PROSITE" id="PS50995">
    <property type="entry name" value="HTH_MARR_2"/>
    <property type="match status" value="1"/>
</dbReference>
<reference evidence="5 6" key="1">
    <citation type="submission" date="2019-09" db="EMBL/GenBank/DDBJ databases">
        <title>Genome sequence of Rhodovastum atsumiense, a diverse member of the Acetobacteraceae family of non-sulfur purple photosynthetic bacteria.</title>
        <authorList>
            <person name="Meyer T."/>
            <person name="Kyndt J."/>
        </authorList>
    </citation>
    <scope>NUCLEOTIDE SEQUENCE [LARGE SCALE GENOMIC DNA]</scope>
    <source>
        <strain evidence="5 6">DSM 21279</strain>
    </source>
</reference>
<dbReference type="InterPro" id="IPR039422">
    <property type="entry name" value="MarR/SlyA-like"/>
</dbReference>
<dbReference type="InterPro" id="IPR036390">
    <property type="entry name" value="WH_DNA-bd_sf"/>
</dbReference>
<evidence type="ECO:0000256" key="1">
    <source>
        <dbReference type="ARBA" id="ARBA00023015"/>
    </source>
</evidence>
<evidence type="ECO:0000256" key="2">
    <source>
        <dbReference type="ARBA" id="ARBA00023125"/>
    </source>
</evidence>
<dbReference type="PANTHER" id="PTHR33164:SF64">
    <property type="entry name" value="TRANSCRIPTIONAL REGULATOR SLYA"/>
    <property type="match status" value="1"/>
</dbReference>
<dbReference type="AlphaFoldDB" id="A0A5M6IZB5"/>
<dbReference type="SMART" id="SM00347">
    <property type="entry name" value="HTH_MARR"/>
    <property type="match status" value="1"/>
</dbReference>
<evidence type="ECO:0000259" key="4">
    <source>
        <dbReference type="PROSITE" id="PS50995"/>
    </source>
</evidence>
<dbReference type="SUPFAM" id="SSF46785">
    <property type="entry name" value="Winged helix' DNA-binding domain"/>
    <property type="match status" value="1"/>
</dbReference>
<dbReference type="PANTHER" id="PTHR33164">
    <property type="entry name" value="TRANSCRIPTIONAL REGULATOR, MARR FAMILY"/>
    <property type="match status" value="1"/>
</dbReference>
<sequence>MPNQTDPLFLIHDLARQLRLDADRRAGCHGLTRAQWVILFWLDRQPGLSQKELAELVEVEPITIARLVDRLEAHGFVERRGDPGDRRVWRLHLLPPAAPVLAALHAERTAMLANLTRGLPPETLAIVADALVRMKANVVAGLRPRDPVLAPQEIA</sequence>
<dbReference type="GO" id="GO:0003700">
    <property type="term" value="F:DNA-binding transcription factor activity"/>
    <property type="evidence" value="ECO:0007669"/>
    <property type="project" value="InterPro"/>
</dbReference>
<dbReference type="RefSeq" id="WP_150039432.1">
    <property type="nucleotide sequence ID" value="NZ_OW485601.1"/>
</dbReference>
<dbReference type="Gene3D" id="1.10.10.10">
    <property type="entry name" value="Winged helix-like DNA-binding domain superfamily/Winged helix DNA-binding domain"/>
    <property type="match status" value="1"/>
</dbReference>
<dbReference type="InterPro" id="IPR000835">
    <property type="entry name" value="HTH_MarR-typ"/>
</dbReference>
<gene>
    <name evidence="5" type="ORF">F1189_04540</name>
</gene>
<evidence type="ECO:0000313" key="5">
    <source>
        <dbReference type="EMBL" id="KAA5613684.1"/>
    </source>
</evidence>
<name>A0A5M6IZB5_9PROT</name>